<keyword evidence="9" id="KW-0325">Glycoprotein</keyword>
<keyword evidence="5" id="KW-0479">Metal-binding</keyword>
<gene>
    <name evidence="13" type="ORF">AWZ03_006296</name>
</gene>
<dbReference type="Gene3D" id="3.20.110.10">
    <property type="entry name" value="Glycoside hydrolase 38, N terminal domain"/>
    <property type="match status" value="1"/>
</dbReference>
<dbReference type="OrthoDB" id="2016903at2759"/>
<evidence type="ECO:0000256" key="10">
    <source>
        <dbReference type="ARBA" id="ARBA00023295"/>
    </source>
</evidence>
<dbReference type="InterPro" id="IPR037094">
    <property type="entry name" value="Glyco_hydro_38_cen_sf"/>
</dbReference>
<dbReference type="Pfam" id="PF01074">
    <property type="entry name" value="Glyco_hydro_38N"/>
    <property type="match status" value="1"/>
</dbReference>
<dbReference type="GO" id="GO:0005764">
    <property type="term" value="C:lysosome"/>
    <property type="evidence" value="ECO:0007669"/>
    <property type="project" value="TreeGrafter"/>
</dbReference>
<protein>
    <recommendedName>
        <fullName evidence="4">alpha-mannosidase</fullName>
        <ecNumber evidence="4">3.2.1.24</ecNumber>
    </recommendedName>
</protein>
<accession>A0A484BEV0</accession>
<evidence type="ECO:0000256" key="6">
    <source>
        <dbReference type="ARBA" id="ARBA00022801"/>
    </source>
</evidence>
<dbReference type="InterPro" id="IPR011330">
    <property type="entry name" value="Glyco_hydro/deAcase_b/a-brl"/>
</dbReference>
<dbReference type="SUPFAM" id="SSF74650">
    <property type="entry name" value="Galactose mutarotase-like"/>
    <property type="match status" value="1"/>
</dbReference>
<comment type="caution">
    <text evidence="13">The sequence shown here is derived from an EMBL/GenBank/DDBJ whole genome shotgun (WGS) entry which is preliminary data.</text>
</comment>
<evidence type="ECO:0000256" key="1">
    <source>
        <dbReference type="ARBA" id="ARBA00000365"/>
    </source>
</evidence>
<dbReference type="SUPFAM" id="SSF88713">
    <property type="entry name" value="Glycoside hydrolase/deacetylase"/>
    <property type="match status" value="1"/>
</dbReference>
<dbReference type="Gene3D" id="2.60.40.1360">
    <property type="match status" value="1"/>
</dbReference>
<dbReference type="InterPro" id="IPR015341">
    <property type="entry name" value="Glyco_hydro_38_cen"/>
</dbReference>
<evidence type="ECO:0000256" key="4">
    <source>
        <dbReference type="ARBA" id="ARBA00012752"/>
    </source>
</evidence>
<evidence type="ECO:0000256" key="8">
    <source>
        <dbReference type="ARBA" id="ARBA00023157"/>
    </source>
</evidence>
<dbReference type="InterPro" id="IPR011682">
    <property type="entry name" value="Glyco_hydro_38_C"/>
</dbReference>
<evidence type="ECO:0000259" key="12">
    <source>
        <dbReference type="SMART" id="SM00872"/>
    </source>
</evidence>
<dbReference type="Gene3D" id="2.70.98.30">
    <property type="entry name" value="Golgi alpha-mannosidase II, domain 4"/>
    <property type="match status" value="1"/>
</dbReference>
<name>A0A484BEV0_DRONA</name>
<dbReference type="InterPro" id="IPR028995">
    <property type="entry name" value="Glyco_hydro_57/38_cen_sf"/>
</dbReference>
<dbReference type="Pfam" id="PF09261">
    <property type="entry name" value="Alpha-mann_mid"/>
    <property type="match status" value="1"/>
</dbReference>
<dbReference type="SUPFAM" id="SSF88688">
    <property type="entry name" value="Families 57/38 glycoside transferase middle domain"/>
    <property type="match status" value="1"/>
</dbReference>
<dbReference type="FunFam" id="2.70.98.30:FF:000003">
    <property type="entry name" value="Alpha-mannosidase"/>
    <property type="match status" value="1"/>
</dbReference>
<dbReference type="AlphaFoldDB" id="A0A484BEV0"/>
<dbReference type="GO" id="GO:0004559">
    <property type="term" value="F:alpha-mannosidase activity"/>
    <property type="evidence" value="ECO:0007669"/>
    <property type="project" value="UniProtKB-EC"/>
</dbReference>
<feature type="domain" description="Glycoside hydrolase family 38 central" evidence="12">
    <location>
        <begin position="144"/>
        <end position="220"/>
    </location>
</feature>
<dbReference type="GO" id="GO:0046872">
    <property type="term" value="F:metal ion binding"/>
    <property type="evidence" value="ECO:0007669"/>
    <property type="project" value="UniProtKB-KW"/>
</dbReference>
<dbReference type="InterPro" id="IPR000602">
    <property type="entry name" value="Glyco_hydro_38_N"/>
</dbReference>
<keyword evidence="7" id="KW-0862">Zinc</keyword>
<reference evidence="13 14" key="1">
    <citation type="journal article" date="2019" name="J. Hered.">
        <title>An Improved Genome Assembly for Drosophila navojoa, the Basal Species in the mojavensis Cluster.</title>
        <authorList>
            <person name="Vanderlinde T."/>
            <person name="Dupim E.G."/>
            <person name="Nazario-Yepiz N.O."/>
            <person name="Carvalho A.B."/>
        </authorList>
    </citation>
    <scope>NUCLEOTIDE SEQUENCE [LARGE SCALE GENOMIC DNA]</scope>
    <source>
        <strain evidence="13">Navoj_Jal97</strain>
        <tissue evidence="13">Whole organism</tissue>
    </source>
</reference>
<dbReference type="Proteomes" id="UP000295192">
    <property type="component" value="Unassembled WGS sequence"/>
</dbReference>
<keyword evidence="14" id="KW-1185">Reference proteome</keyword>
<dbReference type="PANTHER" id="PTHR11607:SF3">
    <property type="entry name" value="LYSOSOMAL ALPHA-MANNOSIDASE"/>
    <property type="match status" value="1"/>
</dbReference>
<dbReference type="FunFam" id="1.20.1270.50:FF:000002">
    <property type="entry name" value="Alpha-mannosidase"/>
    <property type="match status" value="1"/>
</dbReference>
<comment type="catalytic activity">
    <reaction evidence="1">
        <text>Hydrolysis of terminal, non-reducing alpha-D-mannose residues in alpha-D-mannosides.</text>
        <dbReference type="EC" id="3.2.1.24"/>
    </reaction>
</comment>
<evidence type="ECO:0000256" key="3">
    <source>
        <dbReference type="ARBA" id="ARBA00009792"/>
    </source>
</evidence>
<dbReference type="Gene3D" id="1.20.1270.50">
    <property type="entry name" value="Glycoside hydrolase family 38, central domain"/>
    <property type="match status" value="2"/>
</dbReference>
<proteinExistence type="inferred from homology"/>
<dbReference type="PANTHER" id="PTHR11607">
    <property type="entry name" value="ALPHA-MANNOSIDASE"/>
    <property type="match status" value="1"/>
</dbReference>
<keyword evidence="10" id="KW-0326">Glycosidase</keyword>
<dbReference type="EC" id="3.2.1.24" evidence="4"/>
<organism evidence="13 14">
    <name type="scientific">Drosophila navojoa</name>
    <name type="common">Fruit fly</name>
    <dbReference type="NCBI Taxonomy" id="7232"/>
    <lineage>
        <taxon>Eukaryota</taxon>
        <taxon>Metazoa</taxon>
        <taxon>Ecdysozoa</taxon>
        <taxon>Arthropoda</taxon>
        <taxon>Hexapoda</taxon>
        <taxon>Insecta</taxon>
        <taxon>Pterygota</taxon>
        <taxon>Neoptera</taxon>
        <taxon>Endopterygota</taxon>
        <taxon>Diptera</taxon>
        <taxon>Brachycera</taxon>
        <taxon>Muscomorpha</taxon>
        <taxon>Ephydroidea</taxon>
        <taxon>Drosophilidae</taxon>
        <taxon>Drosophila</taxon>
    </lineage>
</organism>
<dbReference type="InterPro" id="IPR027291">
    <property type="entry name" value="Glyco_hydro_38_N_sf"/>
</dbReference>
<dbReference type="EMBL" id="LSRL02000046">
    <property type="protein sequence ID" value="TDG47303.1"/>
    <property type="molecule type" value="Genomic_DNA"/>
</dbReference>
<evidence type="ECO:0000256" key="5">
    <source>
        <dbReference type="ARBA" id="ARBA00022723"/>
    </source>
</evidence>
<keyword evidence="8" id="KW-1015">Disulfide bond</keyword>
<keyword evidence="6" id="KW-0378">Hydrolase</keyword>
<evidence type="ECO:0000256" key="11">
    <source>
        <dbReference type="SAM" id="MobiDB-lite"/>
    </source>
</evidence>
<feature type="compositionally biased region" description="Polar residues" evidence="11">
    <location>
        <begin position="724"/>
        <end position="736"/>
    </location>
</feature>
<evidence type="ECO:0000256" key="2">
    <source>
        <dbReference type="ARBA" id="ARBA00001947"/>
    </source>
</evidence>
<dbReference type="InterPro" id="IPR050843">
    <property type="entry name" value="Glycosyl_Hydrlase_38"/>
</dbReference>
<dbReference type="GO" id="GO:0030246">
    <property type="term" value="F:carbohydrate binding"/>
    <property type="evidence" value="ECO:0007669"/>
    <property type="project" value="InterPro"/>
</dbReference>
<dbReference type="FunFam" id="1.20.1270.50:FF:000003">
    <property type="entry name" value="Alpha-mannosidase"/>
    <property type="match status" value="1"/>
</dbReference>
<evidence type="ECO:0000313" key="14">
    <source>
        <dbReference type="Proteomes" id="UP000295192"/>
    </source>
</evidence>
<dbReference type="InterPro" id="IPR011013">
    <property type="entry name" value="Gal_mutarotase_sf_dom"/>
</dbReference>
<dbReference type="SMART" id="SM00872">
    <property type="entry name" value="Alpha-mann_mid"/>
    <property type="match status" value="1"/>
</dbReference>
<dbReference type="GO" id="GO:0006013">
    <property type="term" value="P:mannose metabolic process"/>
    <property type="evidence" value="ECO:0007669"/>
    <property type="project" value="InterPro"/>
</dbReference>
<evidence type="ECO:0000256" key="9">
    <source>
        <dbReference type="ARBA" id="ARBA00023180"/>
    </source>
</evidence>
<sequence>MKFVDDKADLFTGALYNNYQAPSGFCFDILCADQPIIDGKHSPDNNVKERIDSFFEFVTKMAKGYRTPNLLITMGEDFHYQNADMWYKNLDKLIKYANERQANGSNINLLYSTPSCYLKSLHDAGISWPTKSDDFFPYASDPHSYWTGYFTSRPTLKRFERDGNHFLQTCKQLSALAPKRSAEFDPHLNFMRETMGIMQHHDAVTGTEKQKVALDYAKRMSVALRACSTNIRSVLNQLSISSDKVSPQPTKFEFKTCTLLNISSCATSELNNRFALTLYNPLAQSTNEYNIKLTFDTNGFLAYATADGMTRTISQEFLYYIAATGNNAEFLNRSSGAYIFRPDKNQIRLATDKVSIEVYKGPLVQEVHQQFNSWISQVVRVYKQSNHAEFEWLVGPIPIEDNIGKEVISRFTSDIKSDGIFYTDSNGREMLKRRRNHRETWNVKIHESVAGNYYPVTTKIALEDDIARMAILTDRAQGGSSLEDGVLELMVHRRLLHDDAFGVGEALNETEYGEGLVARGKHHLFVGKSLQRPEVSLKAIERLVQLETLLPSWKFFSNVSYSSDQWLTSFTNTYSGISAALPKYVHLLSLEPWHEKELLVRFEHILEKKDGTRYSQYVQFNIKDVLGSLNIENIRETTLDGNAWLDEHRRMEFVPDPEDEAYNNYGTFRKSSKAVHLLSAAKPMLEARYSKETLEAGQLGAESNRIKRSANSQHFTMHRKRPQVSGSDNLNKSMPSSERDKYLIELSPMEIRTFIVYLQK</sequence>
<dbReference type="Pfam" id="PF07748">
    <property type="entry name" value="Glyco_hydro_38C"/>
    <property type="match status" value="1"/>
</dbReference>
<dbReference type="Pfam" id="PF17677">
    <property type="entry name" value="Glyco_hydro38C2"/>
    <property type="match status" value="1"/>
</dbReference>
<evidence type="ECO:0000313" key="13">
    <source>
        <dbReference type="EMBL" id="TDG47303.1"/>
    </source>
</evidence>
<comment type="cofactor">
    <cofactor evidence="2">
        <name>Zn(2+)</name>
        <dbReference type="ChEBI" id="CHEBI:29105"/>
    </cofactor>
</comment>
<feature type="region of interest" description="Disordered" evidence="11">
    <location>
        <begin position="708"/>
        <end position="736"/>
    </location>
</feature>
<dbReference type="InterPro" id="IPR041147">
    <property type="entry name" value="GH38_C"/>
</dbReference>
<comment type="similarity">
    <text evidence="3">Belongs to the glycosyl hydrolase 38 family.</text>
</comment>
<evidence type="ECO:0000256" key="7">
    <source>
        <dbReference type="ARBA" id="ARBA00022833"/>
    </source>
</evidence>